<feature type="region of interest" description="Disordered" evidence="1">
    <location>
        <begin position="380"/>
        <end position="417"/>
    </location>
</feature>
<keyword evidence="3" id="KW-1185">Reference proteome</keyword>
<evidence type="ECO:0000313" key="2">
    <source>
        <dbReference type="EMBL" id="NMR20213.1"/>
    </source>
</evidence>
<reference evidence="2 3" key="1">
    <citation type="submission" date="2020-04" db="EMBL/GenBank/DDBJ databases">
        <title>Sequencing and Assembly of C. fimi.</title>
        <authorList>
            <person name="Ramsey A.R."/>
        </authorList>
    </citation>
    <scope>NUCLEOTIDE SEQUENCE [LARGE SCALE GENOMIC DNA]</scope>
    <source>
        <strain evidence="2 3">SB</strain>
    </source>
</reference>
<feature type="compositionally biased region" description="Pro residues" evidence="1">
    <location>
        <begin position="397"/>
        <end position="408"/>
    </location>
</feature>
<name>A0A7Y0LXX4_CELFI</name>
<evidence type="ECO:0000256" key="1">
    <source>
        <dbReference type="SAM" id="MobiDB-lite"/>
    </source>
</evidence>
<dbReference type="Proteomes" id="UP000562124">
    <property type="component" value="Unassembled WGS sequence"/>
</dbReference>
<proteinExistence type="predicted"/>
<protein>
    <submittedName>
        <fullName evidence="2">Uncharacterized protein</fullName>
    </submittedName>
</protein>
<evidence type="ECO:0000313" key="3">
    <source>
        <dbReference type="Proteomes" id="UP000562124"/>
    </source>
</evidence>
<dbReference type="AlphaFoldDB" id="A0A7Y0LXX4"/>
<dbReference type="EMBL" id="JABCJJ010000010">
    <property type="protein sequence ID" value="NMR20213.1"/>
    <property type="molecule type" value="Genomic_DNA"/>
</dbReference>
<sequence>MTAAAIDRRSLRMIVPDAIPGSDLDADAILDAAVALTTRAHDLRDGGAAVVLAWRGLSSCYQAPEAPTLWALMDPVEPAARWVGDRLGLVAGALRTFAEDVRPITRALRTLQDDARAFVRLTTTTPDWQFDQALVDRNTDLRVKVDAQQIALWDAERRCANLIVGLDCLAGWRPMTSVDDPWGYGVEAISPDIVMPWGPVVPRRDPCAKAALDATKRLLWDGIVVDSLLVPLEGIVGLAGFGRDGFSLETAATGWRALGTLVGVSEDGVSLGTAGEAWTAVGKAAVGWDLWADDPARAAGNALFTVMTLGAGVVTFGATAGVKAGTTAVGTTSRTARAAAAVSRVGDLVDPLAVTLAVASTGRAALPRLGELAKLGGGSPLVPDLPTTPSAPGSQVPRPPVDIPPPACQAPAGPVGVAQDCTTQAPAPRATLDLAGRP</sequence>
<organism evidence="2 3">
    <name type="scientific">Cellulomonas fimi</name>
    <dbReference type="NCBI Taxonomy" id="1708"/>
    <lineage>
        <taxon>Bacteria</taxon>
        <taxon>Bacillati</taxon>
        <taxon>Actinomycetota</taxon>
        <taxon>Actinomycetes</taxon>
        <taxon>Micrococcales</taxon>
        <taxon>Cellulomonadaceae</taxon>
        <taxon>Cellulomonas</taxon>
    </lineage>
</organism>
<gene>
    <name evidence="2" type="ORF">HIR71_08275</name>
</gene>
<dbReference type="RefSeq" id="WP_169324594.1">
    <property type="nucleotide sequence ID" value="NZ_JABCJJ010000010.1"/>
</dbReference>
<comment type="caution">
    <text evidence="2">The sequence shown here is derived from an EMBL/GenBank/DDBJ whole genome shotgun (WGS) entry which is preliminary data.</text>
</comment>
<accession>A0A7Y0LXX4</accession>